<dbReference type="PANTHER" id="PTHR30408:SF12">
    <property type="entry name" value="TYPE I RESTRICTION ENZYME MJAVIII SPECIFICITY SUBUNIT"/>
    <property type="match status" value="1"/>
</dbReference>
<dbReference type="EMBL" id="UGHR01000001">
    <property type="protein sequence ID" value="STQ91378.1"/>
    <property type="molecule type" value="Genomic_DNA"/>
</dbReference>
<dbReference type="Proteomes" id="UP000295794">
    <property type="component" value="Unassembled WGS sequence"/>
</dbReference>
<dbReference type="SUPFAM" id="SSF116734">
    <property type="entry name" value="DNA methylase specificity domain"/>
    <property type="match status" value="2"/>
</dbReference>
<name>A0A377Q9K3_9NEIS</name>
<dbReference type="InterPro" id="IPR044946">
    <property type="entry name" value="Restrct_endonuc_typeI_TRD_sf"/>
</dbReference>
<accession>A0A377Q9K3</accession>
<keyword evidence="8" id="KW-1185">Reference proteome</keyword>
<dbReference type="Gene3D" id="3.90.220.20">
    <property type="entry name" value="DNA methylase specificity domains"/>
    <property type="match status" value="2"/>
</dbReference>
<dbReference type="GO" id="GO:0003677">
    <property type="term" value="F:DNA binding"/>
    <property type="evidence" value="ECO:0007669"/>
    <property type="project" value="UniProtKB-KW"/>
</dbReference>
<dbReference type="Gene3D" id="1.10.287.1120">
    <property type="entry name" value="Bipartite methylase S protein"/>
    <property type="match status" value="1"/>
</dbReference>
<dbReference type="GO" id="GO:0009307">
    <property type="term" value="P:DNA restriction-modification system"/>
    <property type="evidence" value="ECO:0007669"/>
    <property type="project" value="UniProtKB-KW"/>
</dbReference>
<evidence type="ECO:0000256" key="2">
    <source>
        <dbReference type="ARBA" id="ARBA00022747"/>
    </source>
</evidence>
<dbReference type="EMBL" id="SMBT01000003">
    <property type="protein sequence ID" value="TCU88551.1"/>
    <property type="molecule type" value="Genomic_DNA"/>
</dbReference>
<dbReference type="Proteomes" id="UP000255108">
    <property type="component" value="Unassembled WGS sequence"/>
</dbReference>
<dbReference type="Pfam" id="PF01420">
    <property type="entry name" value="Methylase_S"/>
    <property type="match status" value="1"/>
</dbReference>
<protein>
    <submittedName>
        <fullName evidence="5">EcoKI restriction-modification system protein HsdS</fullName>
    </submittedName>
    <submittedName>
        <fullName evidence="6">Type I restriction enzyme S subunit</fullName>
    </submittedName>
</protein>
<dbReference type="PANTHER" id="PTHR30408">
    <property type="entry name" value="TYPE-1 RESTRICTION ENZYME ECOKI SPECIFICITY PROTEIN"/>
    <property type="match status" value="1"/>
</dbReference>
<dbReference type="InterPro" id="IPR052021">
    <property type="entry name" value="Type-I_RS_S_subunit"/>
</dbReference>
<reference evidence="5 7" key="1">
    <citation type="submission" date="2018-06" db="EMBL/GenBank/DDBJ databases">
        <authorList>
            <consortium name="Pathogen Informatics"/>
            <person name="Doyle S."/>
        </authorList>
    </citation>
    <scope>NUCLEOTIDE SEQUENCE [LARGE SCALE GENOMIC DNA]</scope>
    <source>
        <strain evidence="5 7">NCTC11159</strain>
    </source>
</reference>
<evidence type="ECO:0000313" key="6">
    <source>
        <dbReference type="EMBL" id="TCU88551.1"/>
    </source>
</evidence>
<evidence type="ECO:0000313" key="5">
    <source>
        <dbReference type="EMBL" id="STQ91378.1"/>
    </source>
</evidence>
<reference evidence="6 8" key="2">
    <citation type="submission" date="2019-03" db="EMBL/GenBank/DDBJ databases">
        <title>Genomic Encyclopedia of Type Strains, Phase IV (KMG-IV): sequencing the most valuable type-strain genomes for metagenomic binning, comparative biology and taxonomic classification.</title>
        <authorList>
            <person name="Goeker M."/>
        </authorList>
    </citation>
    <scope>NUCLEOTIDE SEQUENCE [LARGE SCALE GENOMIC DNA]</scope>
    <source>
        <strain evidence="6 8">DSM 3764</strain>
    </source>
</reference>
<proteinExistence type="inferred from homology"/>
<evidence type="ECO:0000313" key="8">
    <source>
        <dbReference type="Proteomes" id="UP000295794"/>
    </source>
</evidence>
<keyword evidence="2" id="KW-0680">Restriction system</keyword>
<keyword evidence="3" id="KW-0238">DNA-binding</keyword>
<dbReference type="CDD" id="cd17246">
    <property type="entry name" value="RMtype1_S_SonII-TRD2-CR2_like"/>
    <property type="match status" value="1"/>
</dbReference>
<feature type="domain" description="Type I restriction modification DNA specificity" evidence="4">
    <location>
        <begin position="1"/>
        <end position="176"/>
    </location>
</feature>
<dbReference type="REBASE" id="431481">
    <property type="entry name" value="S.Ifl11159IV"/>
</dbReference>
<evidence type="ECO:0000256" key="1">
    <source>
        <dbReference type="ARBA" id="ARBA00010923"/>
    </source>
</evidence>
<evidence type="ECO:0000259" key="4">
    <source>
        <dbReference type="Pfam" id="PF01420"/>
    </source>
</evidence>
<evidence type="ECO:0000313" key="7">
    <source>
        <dbReference type="Proteomes" id="UP000255108"/>
    </source>
</evidence>
<gene>
    <name evidence="6" type="ORF">EV682_103135</name>
    <name evidence="5" type="ORF">NCTC11159_02450</name>
</gene>
<organism evidence="5 7">
    <name type="scientific">Iodobacter fluviatilis</name>
    <dbReference type="NCBI Taxonomy" id="537"/>
    <lineage>
        <taxon>Bacteria</taxon>
        <taxon>Pseudomonadati</taxon>
        <taxon>Pseudomonadota</taxon>
        <taxon>Betaproteobacteria</taxon>
        <taxon>Neisseriales</taxon>
        <taxon>Chitinibacteraceae</taxon>
        <taxon>Iodobacter</taxon>
    </lineage>
</organism>
<sequence length="438" mass="48260">MSEWRHVSLREIATHIKDGTHGTHQRVEVGVPFLSAKNIGSGGRLNWDKSDDLVSESDYAAITATFTPRRGDVLLTVVGSIGRAALFDGSRVAFQRSVAFVRGTNDALPEFLYQAIASADFIRQLESRCNVTAQAGLYLGELAKCRISLPPRERQQKIATILSCIDTTIEKTEALIAKYQQIKAGLMHDLFTRGVLPNGQLRPPHEQAPELYQETAIGWIPREWKIVRMIELAEDKKGSTTIGPFGSDLLASDYQVEGVPIVFVRDIKESGFEWNSETYVSEKKAIQLNAHRIKAGDVLATKMGLPPCISCLYPKTMPNAVMTADIIRLSPDGNKVAANWLTAAINHDRVKRQVAGITAGVTRLKVTLADFRGIKVAKPELWEQELVSQRLEVVQTMIDKENAHVDSLCNQKLGLMQDLLTGKVAVKVDDGVVEAAHG</sequence>
<evidence type="ECO:0000256" key="3">
    <source>
        <dbReference type="ARBA" id="ARBA00023125"/>
    </source>
</evidence>
<dbReference type="RefSeq" id="WP_165928637.1">
    <property type="nucleotide sequence ID" value="NZ_CAWOLO010000003.1"/>
</dbReference>
<dbReference type="AlphaFoldDB" id="A0A377Q9K3"/>
<comment type="similarity">
    <text evidence="1">Belongs to the type-I restriction system S methylase family.</text>
</comment>
<dbReference type="InterPro" id="IPR000055">
    <property type="entry name" value="Restrct_endonuc_typeI_TRD"/>
</dbReference>